<organism evidence="1 2">
    <name type="scientific">Coniosporium uncinatum</name>
    <dbReference type="NCBI Taxonomy" id="93489"/>
    <lineage>
        <taxon>Eukaryota</taxon>
        <taxon>Fungi</taxon>
        <taxon>Dikarya</taxon>
        <taxon>Ascomycota</taxon>
        <taxon>Pezizomycotina</taxon>
        <taxon>Dothideomycetes</taxon>
        <taxon>Dothideomycetes incertae sedis</taxon>
        <taxon>Coniosporium</taxon>
    </lineage>
</organism>
<evidence type="ECO:0000313" key="2">
    <source>
        <dbReference type="Proteomes" id="UP001186974"/>
    </source>
</evidence>
<sequence>MADNLRSWSLAGQPPSPLRERLVRVYGYGHVPPELLLLEPLPEDVHKLSYDADGVLTQTFWVGSRLCDNRGVPVQLSEATIEDWELGSLGSISISELQSEK</sequence>
<evidence type="ECO:0000313" key="1">
    <source>
        <dbReference type="EMBL" id="KAK3082021.1"/>
    </source>
</evidence>
<keyword evidence="2" id="KW-1185">Reference proteome</keyword>
<name>A0ACC3DYS0_9PEZI</name>
<proteinExistence type="predicted"/>
<dbReference type="Proteomes" id="UP001186974">
    <property type="component" value="Unassembled WGS sequence"/>
</dbReference>
<dbReference type="EMBL" id="JAWDJW010000020">
    <property type="protein sequence ID" value="KAK3082021.1"/>
    <property type="molecule type" value="Genomic_DNA"/>
</dbReference>
<comment type="caution">
    <text evidence="1">The sequence shown here is derived from an EMBL/GenBank/DDBJ whole genome shotgun (WGS) entry which is preliminary data.</text>
</comment>
<reference evidence="1" key="1">
    <citation type="submission" date="2024-09" db="EMBL/GenBank/DDBJ databases">
        <title>Black Yeasts Isolated from many extreme environments.</title>
        <authorList>
            <person name="Coleine C."/>
            <person name="Stajich J.E."/>
            <person name="Selbmann L."/>
        </authorList>
    </citation>
    <scope>NUCLEOTIDE SEQUENCE</scope>
    <source>
        <strain evidence="1">CCFEE 5737</strain>
    </source>
</reference>
<accession>A0ACC3DYS0</accession>
<protein>
    <submittedName>
        <fullName evidence="1">Uncharacterized protein</fullName>
    </submittedName>
</protein>
<gene>
    <name evidence="1" type="ORF">LTS18_007878</name>
</gene>